<protein>
    <submittedName>
        <fullName evidence="1">Uncharacterized protein</fullName>
    </submittedName>
</protein>
<proteinExistence type="predicted"/>
<dbReference type="AlphaFoldDB" id="A0AB33BZG6"/>
<reference evidence="1 2" key="1">
    <citation type="journal article" date="2018" name="Harmful Algae">
        <title>The highly heterogeneous methylated genomes and diverse restriction-modification systems of bloom-forming Microcystis.</title>
        <authorList>
            <person name="Zhao L."/>
            <person name="Song Y."/>
            <person name="Li L."/>
            <person name="Gan N."/>
            <person name="Brand J.J."/>
            <person name="Song L."/>
        </authorList>
    </citation>
    <scope>NUCLEOTIDE SEQUENCE [LARGE SCALE GENOMIC DNA]</scope>
    <source>
        <strain evidence="1 2">PCC 7806SL</strain>
    </source>
</reference>
<name>A0AB33BZG6_MICA7</name>
<dbReference type="Proteomes" id="UP000192439">
    <property type="component" value="Chromosome"/>
</dbReference>
<organism evidence="1 2">
    <name type="scientific">Microcystis aeruginosa PCC 7806SL</name>
    <dbReference type="NCBI Taxonomy" id="1903187"/>
    <lineage>
        <taxon>Bacteria</taxon>
        <taxon>Bacillati</taxon>
        <taxon>Cyanobacteriota</taxon>
        <taxon>Cyanophyceae</taxon>
        <taxon>Oscillatoriophycideae</taxon>
        <taxon>Chroococcales</taxon>
        <taxon>Microcystaceae</taxon>
        <taxon>Microcystis</taxon>
    </lineage>
</organism>
<keyword evidence="2" id="KW-1185">Reference proteome</keyword>
<sequence length="39" mass="4499">MPIAYCLLPIFTRKFILHDCLTAVDLKKAIMTDNSFLEL</sequence>
<evidence type="ECO:0000313" key="2">
    <source>
        <dbReference type="Proteomes" id="UP000192439"/>
    </source>
</evidence>
<gene>
    <name evidence="1" type="ORF">BH695_1697</name>
</gene>
<dbReference type="EMBL" id="CP020771">
    <property type="protein sequence ID" value="ARI80978.1"/>
    <property type="molecule type" value="Genomic_DNA"/>
</dbReference>
<evidence type="ECO:0000313" key="1">
    <source>
        <dbReference type="EMBL" id="ARI80978.1"/>
    </source>
</evidence>
<accession>A0AB33BZG6</accession>